<keyword evidence="10" id="KW-1133">Transmembrane helix</keyword>
<dbReference type="Pfam" id="PF00072">
    <property type="entry name" value="Response_reg"/>
    <property type="match status" value="1"/>
</dbReference>
<evidence type="ECO:0000256" key="6">
    <source>
        <dbReference type="ARBA" id="ARBA00022777"/>
    </source>
</evidence>
<keyword evidence="10" id="KW-0472">Membrane</keyword>
<keyword evidence="7" id="KW-0067">ATP-binding</keyword>
<keyword evidence="10" id="KW-0812">Transmembrane</keyword>
<dbReference type="InterPro" id="IPR005467">
    <property type="entry name" value="His_kinase_dom"/>
</dbReference>
<dbReference type="Pfam" id="PF00512">
    <property type="entry name" value="HisKA"/>
    <property type="match status" value="1"/>
</dbReference>
<dbReference type="CDD" id="cd00082">
    <property type="entry name" value="HisKA"/>
    <property type="match status" value="1"/>
</dbReference>
<evidence type="ECO:0000259" key="12">
    <source>
        <dbReference type="PROSITE" id="PS50110"/>
    </source>
</evidence>
<dbReference type="PROSITE" id="PS50110">
    <property type="entry name" value="RESPONSE_REGULATORY"/>
    <property type="match status" value="1"/>
</dbReference>
<dbReference type="Gene3D" id="3.30.565.10">
    <property type="entry name" value="Histidine kinase-like ATPase, C-terminal domain"/>
    <property type="match status" value="1"/>
</dbReference>
<dbReference type="PROSITE" id="PS50109">
    <property type="entry name" value="HIS_KIN"/>
    <property type="match status" value="1"/>
</dbReference>
<proteinExistence type="predicted"/>
<dbReference type="InterPro" id="IPR003661">
    <property type="entry name" value="HisK_dim/P_dom"/>
</dbReference>
<keyword evidence="4" id="KW-0808">Transferase</keyword>
<feature type="transmembrane region" description="Helical" evidence="10">
    <location>
        <begin position="16"/>
        <end position="36"/>
    </location>
</feature>
<dbReference type="GO" id="GO:0000155">
    <property type="term" value="F:phosphorelay sensor kinase activity"/>
    <property type="evidence" value="ECO:0007669"/>
    <property type="project" value="InterPro"/>
</dbReference>
<name>A0A367ZTR9_9BACT</name>
<organism evidence="15 16">
    <name type="scientific">Candidatus Ozemobacter sibiricus</name>
    <dbReference type="NCBI Taxonomy" id="2268124"/>
    <lineage>
        <taxon>Bacteria</taxon>
        <taxon>Candidatus Ozemobacteria</taxon>
        <taxon>Candidatus Ozemobacterales</taxon>
        <taxon>Candidatus Ozemobacteraceae</taxon>
        <taxon>Candidatus Ozemobacter</taxon>
    </lineage>
</organism>
<evidence type="ECO:0000256" key="10">
    <source>
        <dbReference type="SAM" id="Phobius"/>
    </source>
</evidence>
<evidence type="ECO:0000256" key="4">
    <source>
        <dbReference type="ARBA" id="ARBA00022679"/>
    </source>
</evidence>
<dbReference type="Pfam" id="PF02518">
    <property type="entry name" value="HATPase_c"/>
    <property type="match status" value="1"/>
</dbReference>
<feature type="domain" description="Response regulatory" evidence="12">
    <location>
        <begin position="639"/>
        <end position="754"/>
    </location>
</feature>
<evidence type="ECO:0000256" key="2">
    <source>
        <dbReference type="ARBA" id="ARBA00012438"/>
    </source>
</evidence>
<dbReference type="InterPro" id="IPR011006">
    <property type="entry name" value="CheY-like_superfamily"/>
</dbReference>
<keyword evidence="5" id="KW-0547">Nucleotide-binding</keyword>
<feature type="domain" description="Histidine kinase" evidence="11">
    <location>
        <begin position="394"/>
        <end position="618"/>
    </location>
</feature>
<evidence type="ECO:0000313" key="16">
    <source>
        <dbReference type="Proteomes" id="UP000252355"/>
    </source>
</evidence>
<dbReference type="PROSITE" id="PS50112">
    <property type="entry name" value="PAS"/>
    <property type="match status" value="1"/>
</dbReference>
<dbReference type="Gene3D" id="3.30.450.20">
    <property type="entry name" value="PAS domain"/>
    <property type="match status" value="1"/>
</dbReference>
<dbReference type="InterPro" id="IPR000700">
    <property type="entry name" value="PAS-assoc_C"/>
</dbReference>
<dbReference type="PANTHER" id="PTHR43065">
    <property type="entry name" value="SENSOR HISTIDINE KINASE"/>
    <property type="match status" value="1"/>
</dbReference>
<dbReference type="GO" id="GO:0005524">
    <property type="term" value="F:ATP binding"/>
    <property type="evidence" value="ECO:0007669"/>
    <property type="project" value="UniProtKB-KW"/>
</dbReference>
<dbReference type="NCBIfam" id="TIGR00229">
    <property type="entry name" value="sensory_box"/>
    <property type="match status" value="1"/>
</dbReference>
<reference evidence="15 16" key="1">
    <citation type="submission" date="2018-05" db="EMBL/GenBank/DDBJ databases">
        <title>A metagenomic window into the 2 km-deep terrestrial subsurface aquifer revealed taxonomically and functionally diverse microbial community comprising novel uncultured bacterial lineages.</title>
        <authorList>
            <person name="Kadnikov V.V."/>
            <person name="Mardanov A.V."/>
            <person name="Beletsky A.V."/>
            <person name="Banks D."/>
            <person name="Pimenov N.V."/>
            <person name="Frank Y.A."/>
            <person name="Karnachuk O.V."/>
            <person name="Ravin N.V."/>
        </authorList>
    </citation>
    <scope>NUCLEOTIDE SEQUENCE [LARGE SCALE GENOMIC DNA]</scope>
    <source>
        <strain evidence="15">BY5</strain>
    </source>
</reference>
<dbReference type="InterPro" id="IPR013656">
    <property type="entry name" value="PAS_4"/>
</dbReference>
<sequence length="774" mass="83628">MAVFGYGVAMTITRKVTLSLILAGLAVVCLVSALRYHAGTLLLSREFADLQQRIARRLSVSLPRPLFELNWRAAQDTLAAEFSRLEIEAIVVWSPDRTRILCGWQRTPDGLEPARDRPQREPGSVHETTLIHIADDGERRAMGVLAIHLAPEVARHRLRLGILREMLITGLSLSLLVILAAWLMREAVATPLDNLRHRLQAVEAAAACPDPGETWPRLVAPTEDPTFFGAFAELREMAGTLGRMLQNLWDREESLRITLNSIGDAVIATDERGIIRRINPVAETLTGWSRQEAVGRPLTDVFRIVHGSTRAPVENPVQKVLARGEVVGLATPSLLLARDGREHQVADSGAPIRDRHGQTVGVVLVFRDVTEQQALETQLRQAQKMDAIGQMAGGIVHDFNNLLSGMMGSAELLAARMAPDDPGRRFVETIMQTGRTATDLARKLLTFARRDRGEMVPLDLHKILRDVGNLLEHSLPRQVILRFDLQAPRPTLMGNAADLQSVFLNLCLNARDAMPHGGILTIASRTLAIMPGERLDGVLPLSVGEYLSIEVTDTGVGIPPEQMEHLFEPFFTTKGSGQGTGLGLSAVYGAVKRHRGSVRVSSMVGRGTTFQILLPQGGVALPAPAARAPEGTPIRGTGLILVVEDEESLRLNARDMLESLGYQVRVAENGAAGLAALLEAPSAVKAVLMDLVMPVMDGRTLLLELRQRGFLVPIVVVSGANPPADLPTLLAGHGTFLPKPYSLASLSRALALVTTTPAAAPACATPAPPPGSSH</sequence>
<dbReference type="PANTHER" id="PTHR43065:SF46">
    <property type="entry name" value="C4-DICARBOXYLATE TRANSPORT SENSOR PROTEIN DCTB"/>
    <property type="match status" value="1"/>
</dbReference>
<evidence type="ECO:0000256" key="9">
    <source>
        <dbReference type="PROSITE-ProRule" id="PRU00169"/>
    </source>
</evidence>
<keyword evidence="8" id="KW-0902">Two-component regulatory system</keyword>
<dbReference type="Gene3D" id="1.10.287.130">
    <property type="match status" value="1"/>
</dbReference>
<dbReference type="SMART" id="SM00388">
    <property type="entry name" value="HisKA"/>
    <property type="match status" value="1"/>
</dbReference>
<dbReference type="Gene3D" id="3.40.50.2300">
    <property type="match status" value="1"/>
</dbReference>
<dbReference type="InterPro" id="IPR000014">
    <property type="entry name" value="PAS"/>
</dbReference>
<dbReference type="AlphaFoldDB" id="A0A367ZTR9"/>
<dbReference type="PROSITE" id="PS50113">
    <property type="entry name" value="PAC"/>
    <property type="match status" value="1"/>
</dbReference>
<keyword evidence="6 15" id="KW-0418">Kinase</keyword>
<dbReference type="InterPro" id="IPR036097">
    <property type="entry name" value="HisK_dim/P_sf"/>
</dbReference>
<dbReference type="InterPro" id="IPR035965">
    <property type="entry name" value="PAS-like_dom_sf"/>
</dbReference>
<comment type="catalytic activity">
    <reaction evidence="1">
        <text>ATP + protein L-histidine = ADP + protein N-phospho-L-histidine.</text>
        <dbReference type="EC" id="2.7.13.3"/>
    </reaction>
</comment>
<evidence type="ECO:0000256" key="8">
    <source>
        <dbReference type="ARBA" id="ARBA00023012"/>
    </source>
</evidence>
<dbReference type="EMBL" id="QOQW01000002">
    <property type="protein sequence ID" value="RCK81440.1"/>
    <property type="molecule type" value="Genomic_DNA"/>
</dbReference>
<protein>
    <recommendedName>
        <fullName evidence="2">histidine kinase</fullName>
        <ecNumber evidence="2">2.7.13.3</ecNumber>
    </recommendedName>
</protein>
<dbReference type="InterPro" id="IPR004358">
    <property type="entry name" value="Sig_transdc_His_kin-like_C"/>
</dbReference>
<dbReference type="SMART" id="SM00387">
    <property type="entry name" value="HATPase_c"/>
    <property type="match status" value="1"/>
</dbReference>
<dbReference type="SMART" id="SM00448">
    <property type="entry name" value="REC"/>
    <property type="match status" value="1"/>
</dbReference>
<dbReference type="SUPFAM" id="SSF47384">
    <property type="entry name" value="Homodimeric domain of signal transducing histidine kinase"/>
    <property type="match status" value="1"/>
</dbReference>
<evidence type="ECO:0000259" key="13">
    <source>
        <dbReference type="PROSITE" id="PS50112"/>
    </source>
</evidence>
<dbReference type="SUPFAM" id="SSF55874">
    <property type="entry name" value="ATPase domain of HSP90 chaperone/DNA topoisomerase II/histidine kinase"/>
    <property type="match status" value="1"/>
</dbReference>
<dbReference type="SMART" id="SM00091">
    <property type="entry name" value="PAS"/>
    <property type="match status" value="1"/>
</dbReference>
<dbReference type="SUPFAM" id="SSF52172">
    <property type="entry name" value="CheY-like"/>
    <property type="match status" value="1"/>
</dbReference>
<evidence type="ECO:0000256" key="3">
    <source>
        <dbReference type="ARBA" id="ARBA00022553"/>
    </source>
</evidence>
<evidence type="ECO:0000313" key="15">
    <source>
        <dbReference type="EMBL" id="RCK81440.1"/>
    </source>
</evidence>
<feature type="modified residue" description="4-aspartylphosphate" evidence="9">
    <location>
        <position position="690"/>
    </location>
</feature>
<evidence type="ECO:0000259" key="14">
    <source>
        <dbReference type="PROSITE" id="PS50113"/>
    </source>
</evidence>
<dbReference type="InterPro" id="IPR036890">
    <property type="entry name" value="HATPase_C_sf"/>
</dbReference>
<accession>A0A367ZTR9</accession>
<evidence type="ECO:0000256" key="5">
    <source>
        <dbReference type="ARBA" id="ARBA00022741"/>
    </source>
</evidence>
<dbReference type="InterPro" id="IPR001789">
    <property type="entry name" value="Sig_transdc_resp-reg_receiver"/>
</dbReference>
<evidence type="ECO:0000256" key="7">
    <source>
        <dbReference type="ARBA" id="ARBA00022840"/>
    </source>
</evidence>
<feature type="domain" description="PAC" evidence="14">
    <location>
        <begin position="329"/>
        <end position="381"/>
    </location>
</feature>
<dbReference type="SUPFAM" id="SSF55785">
    <property type="entry name" value="PYP-like sensor domain (PAS domain)"/>
    <property type="match status" value="1"/>
</dbReference>
<keyword evidence="3 9" id="KW-0597">Phosphoprotein</keyword>
<dbReference type="Pfam" id="PF08448">
    <property type="entry name" value="PAS_4"/>
    <property type="match status" value="1"/>
</dbReference>
<evidence type="ECO:0000259" key="11">
    <source>
        <dbReference type="PROSITE" id="PS50109"/>
    </source>
</evidence>
<dbReference type="PRINTS" id="PR00344">
    <property type="entry name" value="BCTRLSENSOR"/>
</dbReference>
<feature type="domain" description="PAS" evidence="13">
    <location>
        <begin position="251"/>
        <end position="324"/>
    </location>
</feature>
<evidence type="ECO:0000256" key="1">
    <source>
        <dbReference type="ARBA" id="ARBA00000085"/>
    </source>
</evidence>
<dbReference type="CDD" id="cd00130">
    <property type="entry name" value="PAS"/>
    <property type="match status" value="1"/>
</dbReference>
<comment type="caution">
    <text evidence="15">The sequence shown here is derived from an EMBL/GenBank/DDBJ whole genome shotgun (WGS) entry which is preliminary data.</text>
</comment>
<dbReference type="InterPro" id="IPR003594">
    <property type="entry name" value="HATPase_dom"/>
</dbReference>
<gene>
    <name evidence="15" type="ORF">OZSIB_2309</name>
</gene>
<dbReference type="Proteomes" id="UP000252355">
    <property type="component" value="Unassembled WGS sequence"/>
</dbReference>
<dbReference type="EC" id="2.7.13.3" evidence="2"/>